<gene>
    <name evidence="2" type="primary">pilM</name>
    <name evidence="2" type="ORF">HZF24_09080</name>
</gene>
<dbReference type="InterPro" id="IPR007813">
    <property type="entry name" value="PilN"/>
</dbReference>
<dbReference type="PANTHER" id="PTHR32432">
    <property type="entry name" value="CELL DIVISION PROTEIN FTSA-RELATED"/>
    <property type="match status" value="1"/>
</dbReference>
<reference evidence="2" key="1">
    <citation type="submission" date="2020-07" db="EMBL/GenBank/DDBJ databases">
        <title>Genomic analysis of a strain of Sedimentibacter Hydroxybenzoicus DSM7310.</title>
        <authorList>
            <person name="Ma S."/>
        </authorList>
    </citation>
    <scope>NUCLEOTIDE SEQUENCE</scope>
    <source>
        <strain evidence="2">DSM 7310</strain>
    </source>
</reference>
<dbReference type="Proteomes" id="UP000611629">
    <property type="component" value="Unassembled WGS sequence"/>
</dbReference>
<dbReference type="Pfam" id="PF05137">
    <property type="entry name" value="PilN"/>
    <property type="match status" value="1"/>
</dbReference>
<keyword evidence="1" id="KW-0812">Transmembrane</keyword>
<feature type="transmembrane region" description="Helical" evidence="1">
    <location>
        <begin position="364"/>
        <end position="386"/>
    </location>
</feature>
<proteinExistence type="predicted"/>
<comment type="caution">
    <text evidence="2">The sequence shown here is derived from an EMBL/GenBank/DDBJ whole genome shotgun (WGS) entry which is preliminary data.</text>
</comment>
<dbReference type="AlphaFoldDB" id="A0A974BK95"/>
<evidence type="ECO:0000313" key="2">
    <source>
        <dbReference type="EMBL" id="NYB74297.1"/>
    </source>
</evidence>
<accession>A0A974BK95</accession>
<keyword evidence="3" id="KW-1185">Reference proteome</keyword>
<name>A0A974BK95_SEDHY</name>
<evidence type="ECO:0000256" key="1">
    <source>
        <dbReference type="SAM" id="Phobius"/>
    </source>
</evidence>
<keyword evidence="1" id="KW-0472">Membrane</keyword>
<sequence>MGRILSVEIKNRNIKILDGLRKGSSITVYKSLLLDLEPGSIDDGKIIDIDSVVHIIDSALKENNIKTKNATFIINTNATITRNMELPLLKSNSETFSMVKNELSQLLPVDIEQYKIVYKKTDTVTIDGVVKGLYIVYGLPIAIYEQYIELSERLKLELVAMDLASNCLDKIAAKNLFINKENLKPSTSVGFVDIGYTNILFSVLNDGKDIFSRISSNGLRDIVNNFEAVYNLSTEEAINEIYGLSLGDNFELNKISESNILEENINMWADEFNRYIRYYNSNNKDRQIEHIYVYGSFANMSGIDQYLESRLNISTSTVNELSNIIDKTGKPDIKTYMNTILSLYIDRRDINFLSDRKKQHKNKFNTGVVVMAASLIAVLTIAYYGYSYFVEKSALDKDIAAMEAFLNNQENINLNDEAVKARNKSLLLQKYKEEADKLLIAIKNEDAVNSIIFEQIAASIPHGTIINSMSIERTSINLQCTSASRQEAAQFEKNLQGIEFIDNVYIPAVADSAEGSSVSYSYSVVCDVKDVIVNEAE</sequence>
<dbReference type="Pfam" id="PF11104">
    <property type="entry name" value="PilM_2"/>
    <property type="match status" value="1"/>
</dbReference>
<dbReference type="Gene3D" id="3.30.420.40">
    <property type="match status" value="2"/>
</dbReference>
<dbReference type="Gene3D" id="3.30.1490.300">
    <property type="match status" value="1"/>
</dbReference>
<dbReference type="InterPro" id="IPR050696">
    <property type="entry name" value="FtsA/MreB"/>
</dbReference>
<dbReference type="EMBL" id="JACBNQ010000008">
    <property type="protein sequence ID" value="NYB74297.1"/>
    <property type="molecule type" value="Genomic_DNA"/>
</dbReference>
<organism evidence="2 3">
    <name type="scientific">Sedimentibacter hydroxybenzoicus DSM 7310</name>
    <dbReference type="NCBI Taxonomy" id="1123245"/>
    <lineage>
        <taxon>Bacteria</taxon>
        <taxon>Bacillati</taxon>
        <taxon>Bacillota</taxon>
        <taxon>Tissierellia</taxon>
        <taxon>Sedimentibacter</taxon>
    </lineage>
</organism>
<keyword evidence="1" id="KW-1133">Transmembrane helix</keyword>
<evidence type="ECO:0000313" key="3">
    <source>
        <dbReference type="Proteomes" id="UP000611629"/>
    </source>
</evidence>
<dbReference type="InterPro" id="IPR005883">
    <property type="entry name" value="PilM"/>
</dbReference>
<dbReference type="PANTHER" id="PTHR32432:SF3">
    <property type="entry name" value="ETHANOLAMINE UTILIZATION PROTEIN EUTJ"/>
    <property type="match status" value="1"/>
</dbReference>
<protein>
    <submittedName>
        <fullName evidence="2">Pilus assembly protein PilM</fullName>
    </submittedName>
</protein>
<dbReference type="RefSeq" id="WP_179238000.1">
    <property type="nucleotide sequence ID" value="NZ_JACBNQ010000008.1"/>
</dbReference>